<comment type="caution">
    <text evidence="2">The sequence shown here is derived from an EMBL/GenBank/DDBJ whole genome shotgun (WGS) entry which is preliminary data.</text>
</comment>
<name>X1NFB2_9ZZZZ</name>
<accession>X1NFB2</accession>
<protein>
    <recommendedName>
        <fullName evidence="1">PatA-like N-terminal domain-containing protein</fullName>
    </recommendedName>
</protein>
<dbReference type="AlphaFoldDB" id="X1NFB2"/>
<sequence>MALNGNFETFNLNSIFQLLGDDQKTGVLKVKNEDKEIRIYLKDGEIIYATGSQKTDRLGHFLKNKGIISQEQLQESLKKGKAEKKALGKILLEKGILTPKNLQEIIHQQIEHLIFNLFLWDKGEFEYNDAELNLKGMVVAKINVVSLLLEASRRIDEISILKKHIPNDMLVYRITGKVSDKDEITLNSAELKILGLIDGRRSIRQVMRDGGLDEYAAYKILYSLLSSGLI</sequence>
<dbReference type="EMBL" id="BARV01031888">
    <property type="protein sequence ID" value="GAI42722.1"/>
    <property type="molecule type" value="Genomic_DNA"/>
</dbReference>
<dbReference type="PANTHER" id="PTHR36304">
    <property type="entry name" value="DOMAIN GTPASE-ACTIVATING PROTEIN, PUTATIVE-RELATED-RELATED"/>
    <property type="match status" value="1"/>
</dbReference>
<feature type="non-terminal residue" evidence="2">
    <location>
        <position position="230"/>
    </location>
</feature>
<dbReference type="SUPFAM" id="SSF160246">
    <property type="entry name" value="EspE N-terminal domain-like"/>
    <property type="match status" value="1"/>
</dbReference>
<dbReference type="InterPro" id="IPR037257">
    <property type="entry name" value="T2SS_E_N_sf"/>
</dbReference>
<feature type="domain" description="PatA-like N-terminal" evidence="1">
    <location>
        <begin position="5"/>
        <end position="79"/>
    </location>
</feature>
<dbReference type="InterPro" id="IPR025497">
    <property type="entry name" value="PatA-like_N"/>
</dbReference>
<feature type="domain" description="PatA-like N-terminal" evidence="1">
    <location>
        <begin position="83"/>
        <end position="157"/>
    </location>
</feature>
<dbReference type="PANTHER" id="PTHR36304:SF4">
    <property type="entry name" value="DUF4388 DOMAIN-CONTAINING PROTEIN"/>
    <property type="match status" value="1"/>
</dbReference>
<reference evidence="2" key="1">
    <citation type="journal article" date="2014" name="Front. Microbiol.">
        <title>High frequency of phylogenetically diverse reductive dehalogenase-homologous genes in deep subseafloor sedimentary metagenomes.</title>
        <authorList>
            <person name="Kawai M."/>
            <person name="Futagami T."/>
            <person name="Toyoda A."/>
            <person name="Takaki Y."/>
            <person name="Nishi S."/>
            <person name="Hori S."/>
            <person name="Arai W."/>
            <person name="Tsubouchi T."/>
            <person name="Morono Y."/>
            <person name="Uchiyama I."/>
            <person name="Ito T."/>
            <person name="Fujiyama A."/>
            <person name="Inagaki F."/>
            <person name="Takami H."/>
        </authorList>
    </citation>
    <scope>NUCLEOTIDE SEQUENCE</scope>
    <source>
        <strain evidence="2">Expedition CK06-06</strain>
    </source>
</reference>
<evidence type="ECO:0000313" key="2">
    <source>
        <dbReference type="EMBL" id="GAI42722.1"/>
    </source>
</evidence>
<proteinExistence type="predicted"/>
<evidence type="ECO:0000259" key="1">
    <source>
        <dbReference type="Pfam" id="PF14332"/>
    </source>
</evidence>
<gene>
    <name evidence="2" type="ORF">S06H3_50371</name>
</gene>
<organism evidence="2">
    <name type="scientific">marine sediment metagenome</name>
    <dbReference type="NCBI Taxonomy" id="412755"/>
    <lineage>
        <taxon>unclassified sequences</taxon>
        <taxon>metagenomes</taxon>
        <taxon>ecological metagenomes</taxon>
    </lineage>
</organism>
<dbReference type="Pfam" id="PF14332">
    <property type="entry name" value="DUF4388"/>
    <property type="match status" value="2"/>
</dbReference>